<dbReference type="EMBL" id="VSFF01000006">
    <property type="protein sequence ID" value="TYC14351.1"/>
    <property type="molecule type" value="Genomic_DNA"/>
</dbReference>
<proteinExistence type="inferred from homology"/>
<dbReference type="Pfam" id="PF01565">
    <property type="entry name" value="FAD_binding_4"/>
    <property type="match status" value="1"/>
</dbReference>
<evidence type="ECO:0000313" key="8">
    <source>
        <dbReference type="Proteomes" id="UP000322634"/>
    </source>
</evidence>
<evidence type="ECO:0000256" key="4">
    <source>
        <dbReference type="ARBA" id="ARBA00022827"/>
    </source>
</evidence>
<comment type="cofactor">
    <cofactor evidence="1">
        <name>FAD</name>
        <dbReference type="ChEBI" id="CHEBI:57692"/>
    </cofactor>
</comment>
<evidence type="ECO:0000256" key="1">
    <source>
        <dbReference type="ARBA" id="ARBA00001974"/>
    </source>
</evidence>
<evidence type="ECO:0000256" key="3">
    <source>
        <dbReference type="ARBA" id="ARBA00022630"/>
    </source>
</evidence>
<dbReference type="InterPro" id="IPR006094">
    <property type="entry name" value="Oxid_FAD_bind_N"/>
</dbReference>
<dbReference type="InterPro" id="IPR016166">
    <property type="entry name" value="FAD-bd_PCMH"/>
</dbReference>
<dbReference type="GO" id="GO:0016491">
    <property type="term" value="F:oxidoreductase activity"/>
    <property type="evidence" value="ECO:0007669"/>
    <property type="project" value="UniProtKB-KW"/>
</dbReference>
<keyword evidence="3" id="KW-0285">Flavoprotein</keyword>
<dbReference type="PANTHER" id="PTHR42973">
    <property type="entry name" value="BINDING OXIDOREDUCTASE, PUTATIVE (AFU_ORTHOLOGUE AFUA_1G17690)-RELATED"/>
    <property type="match status" value="1"/>
</dbReference>
<dbReference type="Proteomes" id="UP000322634">
    <property type="component" value="Unassembled WGS sequence"/>
</dbReference>
<dbReference type="InterPro" id="IPR012951">
    <property type="entry name" value="BBE"/>
</dbReference>
<dbReference type="Gene3D" id="3.30.43.10">
    <property type="entry name" value="Uridine Diphospho-n-acetylenolpyruvylglucosamine Reductase, domain 2"/>
    <property type="match status" value="1"/>
</dbReference>
<evidence type="ECO:0000256" key="2">
    <source>
        <dbReference type="ARBA" id="ARBA00005466"/>
    </source>
</evidence>
<dbReference type="GO" id="GO:0071949">
    <property type="term" value="F:FAD binding"/>
    <property type="evidence" value="ECO:0007669"/>
    <property type="project" value="InterPro"/>
</dbReference>
<accession>A0A5D0U6Y6</accession>
<comment type="caution">
    <text evidence="7">The sequence shown here is derived from an EMBL/GenBank/DDBJ whole genome shotgun (WGS) entry which is preliminary data.</text>
</comment>
<dbReference type="Pfam" id="PF08031">
    <property type="entry name" value="BBE"/>
    <property type="match status" value="1"/>
</dbReference>
<dbReference type="Gene3D" id="3.30.465.10">
    <property type="match status" value="1"/>
</dbReference>
<dbReference type="InterPro" id="IPR036318">
    <property type="entry name" value="FAD-bd_PCMH-like_sf"/>
</dbReference>
<feature type="domain" description="FAD-binding PCMH-type" evidence="6">
    <location>
        <begin position="60"/>
        <end position="229"/>
    </location>
</feature>
<gene>
    <name evidence="7" type="ORF">FXF65_15930</name>
</gene>
<dbReference type="AlphaFoldDB" id="A0A5D0U6Y6"/>
<comment type="similarity">
    <text evidence="2">Belongs to the oxygen-dependent FAD-linked oxidoreductase family.</text>
</comment>
<dbReference type="PANTHER" id="PTHR42973:SF39">
    <property type="entry name" value="FAD-BINDING PCMH-TYPE DOMAIN-CONTAINING PROTEIN"/>
    <property type="match status" value="1"/>
</dbReference>
<dbReference type="InterPro" id="IPR050416">
    <property type="entry name" value="FAD-linked_Oxidoreductase"/>
</dbReference>
<protein>
    <submittedName>
        <fullName evidence="7">FAD-binding oxidoreductase</fullName>
    </submittedName>
</protein>
<keyword evidence="8" id="KW-1185">Reference proteome</keyword>
<evidence type="ECO:0000256" key="5">
    <source>
        <dbReference type="ARBA" id="ARBA00023002"/>
    </source>
</evidence>
<organism evidence="7 8">
    <name type="scientific">Actinomadura syzygii</name>
    <dbReference type="NCBI Taxonomy" id="1427538"/>
    <lineage>
        <taxon>Bacteria</taxon>
        <taxon>Bacillati</taxon>
        <taxon>Actinomycetota</taxon>
        <taxon>Actinomycetes</taxon>
        <taxon>Streptosporangiales</taxon>
        <taxon>Thermomonosporaceae</taxon>
        <taxon>Actinomadura</taxon>
    </lineage>
</organism>
<dbReference type="InterPro" id="IPR016169">
    <property type="entry name" value="FAD-bd_PCMH_sub2"/>
</dbReference>
<name>A0A5D0U6Y6_9ACTN</name>
<keyword evidence="5" id="KW-0560">Oxidoreductase</keyword>
<evidence type="ECO:0000259" key="6">
    <source>
        <dbReference type="PROSITE" id="PS51387"/>
    </source>
</evidence>
<dbReference type="Gene3D" id="3.40.462.20">
    <property type="match status" value="1"/>
</dbReference>
<dbReference type="InterPro" id="IPR016167">
    <property type="entry name" value="FAD-bd_PCMH_sub1"/>
</dbReference>
<reference evidence="7 8" key="1">
    <citation type="submission" date="2019-08" db="EMBL/GenBank/DDBJ databases">
        <title>Actinomadura sp. nov. CYP1-5 isolated from mountain soil.</title>
        <authorList>
            <person name="Songsumanus A."/>
            <person name="Kuncharoen N."/>
            <person name="Kudo T."/>
            <person name="Yuki M."/>
            <person name="Igarashi Y."/>
            <person name="Tanasupawat S."/>
        </authorList>
    </citation>
    <scope>NUCLEOTIDE SEQUENCE [LARGE SCALE GENOMIC DNA]</scope>
    <source>
        <strain evidence="7 8">GKU157</strain>
    </source>
</reference>
<dbReference type="SUPFAM" id="SSF56176">
    <property type="entry name" value="FAD-binding/transporter-associated domain-like"/>
    <property type="match status" value="1"/>
</dbReference>
<keyword evidence="4" id="KW-0274">FAD</keyword>
<dbReference type="RefSeq" id="WP_148350741.1">
    <property type="nucleotide sequence ID" value="NZ_JBHSBF010000036.1"/>
</dbReference>
<evidence type="ECO:0000313" key="7">
    <source>
        <dbReference type="EMBL" id="TYC14351.1"/>
    </source>
</evidence>
<dbReference type="PROSITE" id="PS51387">
    <property type="entry name" value="FAD_PCMH"/>
    <property type="match status" value="1"/>
</dbReference>
<sequence length="468" mass="49608">MRNKETVTTMRDSSLRTQDKAFSGTGVDWDALRRRMRGKLLRPGDPGFDDARKLFNTLTDDHIPAAVAQCATVNDVREAVSAARTRIPVAARGGGHSYVGYSAPPGGLVIDMRRLSTVDVHKDGTASIGSGAVLEDVYRKLAAAKRCLPAGSCFSVGIAGLALGGGLGVLQRSLGLTCDRLVAAEIVTADAAVRTATADQDPDLFWALRGGGGGNLGVVTKFTFSTVPAPALTVFVLKFPAGEVRTRKVLTAWQQWISAASRKMWASLIIDSGDTPKCRVAGCFVGRGSACNPLLDDLVSRSGVTPDTRKVLERDYFQAMKFLAGGTGRETFVASSRILDAPVADPKALVALLTGRKGIALILDPLGGAVADLGVHDTAFPYRKAFATAQIYAGTTASNQAKARRNVAEVVAKMGAQGIGKGHVNYIDPALPDWPNAYYGSNLNKLRTVAHTYDPDKVFDFAQGLTRV</sequence>
<dbReference type="OrthoDB" id="5169292at2"/>